<feature type="compositionally biased region" description="Basic and acidic residues" evidence="1">
    <location>
        <begin position="134"/>
        <end position="145"/>
    </location>
</feature>
<dbReference type="GO" id="GO:0016579">
    <property type="term" value="P:protein deubiquitination"/>
    <property type="evidence" value="ECO:0007669"/>
    <property type="project" value="InterPro"/>
</dbReference>
<dbReference type="CDD" id="cd02674">
    <property type="entry name" value="Peptidase_C19R"/>
    <property type="match status" value="1"/>
</dbReference>
<proteinExistence type="predicted"/>
<dbReference type="InterPro" id="IPR038765">
    <property type="entry name" value="Papain-like_cys_pep_sf"/>
</dbReference>
<name>A0AAD5XWY4_9FUNG</name>
<dbReference type="InterPro" id="IPR001394">
    <property type="entry name" value="Peptidase_C19_UCH"/>
</dbReference>
<reference evidence="3" key="1">
    <citation type="submission" date="2020-05" db="EMBL/GenBank/DDBJ databases">
        <title>Phylogenomic resolution of chytrid fungi.</title>
        <authorList>
            <person name="Stajich J.E."/>
            <person name="Amses K."/>
            <person name="Simmons R."/>
            <person name="Seto K."/>
            <person name="Myers J."/>
            <person name="Bonds A."/>
            <person name="Quandt C.A."/>
            <person name="Barry K."/>
            <person name="Liu P."/>
            <person name="Grigoriev I."/>
            <person name="Longcore J.E."/>
            <person name="James T.Y."/>
        </authorList>
    </citation>
    <scope>NUCLEOTIDE SEQUENCE</scope>
    <source>
        <strain evidence="3">JEL0476</strain>
    </source>
</reference>
<dbReference type="Proteomes" id="UP001211065">
    <property type="component" value="Unassembled WGS sequence"/>
</dbReference>
<dbReference type="GO" id="GO:0004843">
    <property type="term" value="F:cysteine-type deubiquitinase activity"/>
    <property type="evidence" value="ECO:0007669"/>
    <property type="project" value="InterPro"/>
</dbReference>
<keyword evidence="4" id="KW-1185">Reference proteome</keyword>
<gene>
    <name evidence="3" type="primary">USP21_2</name>
    <name evidence="3" type="ORF">HK099_008359</name>
</gene>
<dbReference type="AlphaFoldDB" id="A0AAD5XWY4"/>
<dbReference type="PANTHER" id="PTHR21646:SF23">
    <property type="entry name" value="UBIQUITIN CARBOXYL-TERMINAL HYDROLASE USP2"/>
    <property type="match status" value="1"/>
</dbReference>
<feature type="region of interest" description="Disordered" evidence="1">
    <location>
        <begin position="134"/>
        <end position="179"/>
    </location>
</feature>
<dbReference type="InterPro" id="IPR018200">
    <property type="entry name" value="USP_CS"/>
</dbReference>
<dbReference type="SUPFAM" id="SSF54001">
    <property type="entry name" value="Cysteine proteinases"/>
    <property type="match status" value="1"/>
</dbReference>
<organism evidence="3 4">
    <name type="scientific">Clydaea vesicula</name>
    <dbReference type="NCBI Taxonomy" id="447962"/>
    <lineage>
        <taxon>Eukaryota</taxon>
        <taxon>Fungi</taxon>
        <taxon>Fungi incertae sedis</taxon>
        <taxon>Chytridiomycota</taxon>
        <taxon>Chytridiomycota incertae sedis</taxon>
        <taxon>Chytridiomycetes</taxon>
        <taxon>Lobulomycetales</taxon>
        <taxon>Lobulomycetaceae</taxon>
        <taxon>Clydaea</taxon>
    </lineage>
</organism>
<dbReference type="PROSITE" id="PS00973">
    <property type="entry name" value="USP_2"/>
    <property type="match status" value="1"/>
</dbReference>
<dbReference type="InterPro" id="IPR028889">
    <property type="entry name" value="USP"/>
</dbReference>
<keyword evidence="3" id="KW-0378">Hydrolase</keyword>
<dbReference type="SUPFAM" id="SSF54909">
    <property type="entry name" value="Dimeric alpha+beta barrel"/>
    <property type="match status" value="1"/>
</dbReference>
<dbReference type="Gene3D" id="3.90.70.10">
    <property type="entry name" value="Cysteine proteinases"/>
    <property type="match status" value="1"/>
</dbReference>
<evidence type="ECO:0000313" key="4">
    <source>
        <dbReference type="Proteomes" id="UP001211065"/>
    </source>
</evidence>
<feature type="compositionally biased region" description="Polar residues" evidence="1">
    <location>
        <begin position="304"/>
        <end position="313"/>
    </location>
</feature>
<comment type="caution">
    <text evidence="3">The sequence shown here is derived from an EMBL/GenBank/DDBJ whole genome shotgun (WGS) entry which is preliminary data.</text>
</comment>
<dbReference type="PROSITE" id="PS50235">
    <property type="entry name" value="USP_3"/>
    <property type="match status" value="1"/>
</dbReference>
<dbReference type="PANTHER" id="PTHR21646">
    <property type="entry name" value="UBIQUITIN CARBOXYL-TERMINAL HYDROLASE"/>
    <property type="match status" value="1"/>
</dbReference>
<evidence type="ECO:0000313" key="3">
    <source>
        <dbReference type="EMBL" id="KAJ3210094.1"/>
    </source>
</evidence>
<feature type="domain" description="USP" evidence="2">
    <location>
        <begin position="453"/>
        <end position="794"/>
    </location>
</feature>
<dbReference type="Pfam" id="PF00443">
    <property type="entry name" value="UCH"/>
    <property type="match status" value="1"/>
</dbReference>
<dbReference type="Pfam" id="PF03795">
    <property type="entry name" value="YCII"/>
    <property type="match status" value="1"/>
</dbReference>
<feature type="region of interest" description="Disordered" evidence="1">
    <location>
        <begin position="292"/>
        <end position="314"/>
    </location>
</feature>
<feature type="compositionally biased region" description="Low complexity" evidence="1">
    <location>
        <begin position="167"/>
        <end position="179"/>
    </location>
</feature>
<dbReference type="InterPro" id="IPR005545">
    <property type="entry name" value="YCII"/>
</dbReference>
<evidence type="ECO:0000256" key="1">
    <source>
        <dbReference type="SAM" id="MobiDB-lite"/>
    </source>
</evidence>
<accession>A0AAD5XWY4</accession>
<dbReference type="EMBL" id="JADGJW010000907">
    <property type="protein sequence ID" value="KAJ3210094.1"/>
    <property type="molecule type" value="Genomic_DNA"/>
</dbReference>
<feature type="compositionally biased region" description="Polar residues" evidence="1">
    <location>
        <begin position="148"/>
        <end position="166"/>
    </location>
</feature>
<evidence type="ECO:0000259" key="2">
    <source>
        <dbReference type="PROSITE" id="PS50235"/>
    </source>
</evidence>
<dbReference type="InterPro" id="IPR011008">
    <property type="entry name" value="Dimeric_a/b-barrel"/>
</dbReference>
<protein>
    <submittedName>
        <fullName evidence="3">Ubiquitin carboxyl-terminal hydrolase 21</fullName>
    </submittedName>
</protein>
<dbReference type="Gene3D" id="3.30.70.1060">
    <property type="entry name" value="Dimeric alpha+beta barrel"/>
    <property type="match status" value="1"/>
</dbReference>
<sequence>MILNSTVKLRSFSTTNLKKIQYCLIAYDGTDKNALNRRLKVREEHLARAKLFAESKNVIMGGALLSNENKKDSMIGSIMILDFPTFEKAVEFVESDAYVKNKIYFSIRLDCRQSMFAENLKEDAKVATINQASREKRREKLKKSQELNIPSTTYKPSQYTTSNKIPTASNHSSSSTTCTSYSKDAYQSLKDRKQIKNEITSPMCKYLNYKAESSNVNSSNANSLTSSSSIISSKKVIPTNFFNTKTEKSSPFSGLLKTRKSSVDNTNTILSNVKDSDLVYLPKNYSVVKMENGQQQIKPVPPSKQKSNSSISRRASVPYLPNSNLLDMNLISKKNIINIPKAIDTSRFKFKEVSISPYYSPTTAVNEKPKTTTSFFKYSKNKDAENTFSPISPLTAVNEKFNSLKVDATTSISNNENRIIHPEIKDLLKLDYFFNLKEIRNKKISSNLKRVNSTFVNIGNTCFMNSVMQCLYASDFLISNIYDCLKKDLNTTLSETKGDLAQKMVDVWFKHKDGIKSISMKELHNTFKKFAPQFDNYDQHDGEEYLRFLLDGLHEDLNRNSKKPKFTYPSEADALLTAREKANLSWNRYNSYTNSIVSDVFGGQLESQLKCITCNYISPTFDTFFDLSVPIVKNSLNVCKLENCLEEFGKKEILDTDWNCPKCNKKSKATKQFFISKCPEILVLHLNRFNYNSGFTKKLNDRVEFPLTGLNLKSILSSTSLDTSDKDSDCSFNPTYDLFATVNHVGSSYGGHYTAYCNYSELKLSWVVKDDSSVYKAPDDIQNNSVYILFYKKRM</sequence>
<dbReference type="InterPro" id="IPR050185">
    <property type="entry name" value="Ub_carboxyl-term_hydrolase"/>
</dbReference>